<protein>
    <submittedName>
        <fullName evidence="1">Uncharacterized protein</fullName>
    </submittedName>
</protein>
<reference evidence="2" key="1">
    <citation type="submission" date="2016-07" db="EMBL/GenBank/DDBJ databases">
        <authorList>
            <person name="Florea S."/>
            <person name="Webb J.S."/>
            <person name="Jaromczyk J."/>
            <person name="Schardl C.L."/>
        </authorList>
    </citation>
    <scope>NUCLEOTIDE SEQUENCE [LARGE SCALE GENOMIC DNA]</scope>
    <source>
        <strain evidence="2">Z6</strain>
    </source>
</reference>
<sequence length="262" mass="28884">MNEDKVITKQFLVTPALGKRLIAKSIASLPEIEDALKNKTIVIIAGTTNAYVAEELLEKVKQLEDFSKKRFFRGVTLPPNYRRSTEDGAEDKGEFLGDVVIDKGRWLKRKTIFDVVDDLREGDIIIKGANALNLENQQAGIYIGHPKGGTIGAAMQAVVGRRVKLYLPVGLEKRILGDINRISQKLNSSNTIGPRMWSVSGEIITEQEAINIMTGAEVELVASGGICGAEGSCWLAVSGSHQQIDQVEDIIREYFEEPNFKI</sequence>
<dbReference type="RefSeq" id="WP_068715262.1">
    <property type="nucleotide sequence ID" value="NZ_LWDV01000006.1"/>
</dbReference>
<accession>A0A1C0ACN3</accession>
<dbReference type="OrthoDB" id="5372599at2"/>
<name>A0A1C0ACN3_9FIRM</name>
<dbReference type="AlphaFoldDB" id="A0A1C0ACN3"/>
<reference evidence="1 2" key="2">
    <citation type="submission" date="2016-08" db="EMBL/GenBank/DDBJ databases">
        <title>Orenia metallireducens sp. nov. strain Z6, a Novel Metal-reducing Firmicute from the Deep Subsurface.</title>
        <authorList>
            <person name="Maxim B.I."/>
            <person name="Kenneth K."/>
            <person name="Flynn T.M."/>
            <person name="Oloughlin E.J."/>
            <person name="Locke R.A."/>
            <person name="Weber J.R."/>
            <person name="Egan S.M."/>
            <person name="Mackie R.I."/>
            <person name="Cann I.K."/>
        </authorList>
    </citation>
    <scope>NUCLEOTIDE SEQUENCE [LARGE SCALE GENOMIC DNA]</scope>
    <source>
        <strain evidence="1 2">Z6</strain>
    </source>
</reference>
<keyword evidence="2" id="KW-1185">Reference proteome</keyword>
<organism evidence="1 2">
    <name type="scientific">Orenia metallireducens</name>
    <dbReference type="NCBI Taxonomy" id="1413210"/>
    <lineage>
        <taxon>Bacteria</taxon>
        <taxon>Bacillati</taxon>
        <taxon>Bacillota</taxon>
        <taxon>Clostridia</taxon>
        <taxon>Halanaerobiales</taxon>
        <taxon>Halobacteroidaceae</taxon>
        <taxon>Orenia</taxon>
    </lineage>
</organism>
<gene>
    <name evidence="1" type="ORF">U472_02765</name>
</gene>
<dbReference type="EMBL" id="LWDV01000006">
    <property type="protein sequence ID" value="OCL28128.1"/>
    <property type="molecule type" value="Genomic_DNA"/>
</dbReference>
<evidence type="ECO:0000313" key="1">
    <source>
        <dbReference type="EMBL" id="OCL28128.1"/>
    </source>
</evidence>
<evidence type="ECO:0000313" key="2">
    <source>
        <dbReference type="Proteomes" id="UP000093514"/>
    </source>
</evidence>
<comment type="caution">
    <text evidence="1">The sequence shown here is derived from an EMBL/GenBank/DDBJ whole genome shotgun (WGS) entry which is preliminary data.</text>
</comment>
<dbReference type="Proteomes" id="UP000093514">
    <property type="component" value="Unassembled WGS sequence"/>
</dbReference>
<proteinExistence type="predicted"/>